<proteinExistence type="predicted"/>
<evidence type="ECO:0000256" key="1">
    <source>
        <dbReference type="SAM" id="MobiDB-lite"/>
    </source>
</evidence>
<sequence>MSRDGELGGEHPEMQDGSLDGFSDHEPQMTGDPAVEVGLSPDPGIGKTAIMAIVGGIGAVLGKLGMIYDVENGRASFTNICARDYAMLEPCTPTALSKMTKAQLISEAMRVGTIVHRNWATEEIKAVLVEYRAARKEVSLPELKMKADELKVGHGPNVTKGNLLRMIRESVNTPDQELMKVGQYRGYEFREVPESYARWASEELKNAKSMDPDLVMFVRWWEAKQAPSHIAQDGSRKRSNPGESPPEQKEMDSQIDEETLAEIRALETKLAVPKDKAKGSITEQEFVLAYGNQHSTYLVHDSVEGETIDGFLGERLGITKLHRGEVLATGADGNVEDDLPGPKKTKGSSGVYQTLGLFTRGGVQGITTATQTSSHLTRYLNCFVDIIFQKYVDIFHCSFNHSLSLGQISGGGLWIEKKGVTEAETEEGREWLPGQVHENYKKFLTFDPHLKHATQAWEGNRWGLIFHTTRSILRVGDELRKGLRKVGFPLPNKKFLLGSTGQNVSNTQKGRPSKAQRNALMRSAAQLSVLFTMLLCAATSYLCEGHACDPVPDPIVLFEIGGFDASLEATELNNSIVEPMSWQDFVNPEKAETAYHVVKGATPRELRLHLEELPGRASLAARTLVEAHPEGFAKHFSDFVQYQSKEGVGGPHLVLHRPQEGHSTLPGGDRPHSVCVSDPVPPSGQPAIPNVDHKSSGITFDPSHKGPFAGSIRTSVILVKKIFCDIYAWLGPTVARPSTLPHLYNFNDCVGGDILYVHDVNDKKHTFLNIVDWGTTYQVVVKLPGTKAEHLEKLSTTPGSYLSGHPSPSLSTLKGGLQKGISRLCDWHNIVSNMLQPKHIGKLALPRGMGHGGRTYGSEWSMSDPSMRERSKLRQHAFLLLRTS</sequence>
<feature type="compositionally biased region" description="Basic and acidic residues" evidence="1">
    <location>
        <begin position="1"/>
        <end position="14"/>
    </location>
</feature>
<comment type="caution">
    <text evidence="2">The sequence shown here is derived from an EMBL/GenBank/DDBJ whole genome shotgun (WGS) entry which is preliminary data.</text>
</comment>
<name>A0A812R6Q1_9DINO</name>
<gene>
    <name evidence="2" type="primary">GIP</name>
    <name evidence="2" type="ORF">SNAT2548_LOCUS23102</name>
</gene>
<feature type="region of interest" description="Disordered" evidence="1">
    <location>
        <begin position="1"/>
        <end position="40"/>
    </location>
</feature>
<evidence type="ECO:0000313" key="2">
    <source>
        <dbReference type="EMBL" id="CAE7424600.1"/>
    </source>
</evidence>
<feature type="region of interest" description="Disordered" evidence="1">
    <location>
        <begin position="228"/>
        <end position="255"/>
    </location>
</feature>
<dbReference type="Proteomes" id="UP000604046">
    <property type="component" value="Unassembled WGS sequence"/>
</dbReference>
<organism evidence="2 3">
    <name type="scientific">Symbiodinium natans</name>
    <dbReference type="NCBI Taxonomy" id="878477"/>
    <lineage>
        <taxon>Eukaryota</taxon>
        <taxon>Sar</taxon>
        <taxon>Alveolata</taxon>
        <taxon>Dinophyceae</taxon>
        <taxon>Suessiales</taxon>
        <taxon>Symbiodiniaceae</taxon>
        <taxon>Symbiodinium</taxon>
    </lineage>
</organism>
<accession>A0A812R6Q1</accession>
<dbReference type="OrthoDB" id="47604at2759"/>
<evidence type="ECO:0000313" key="3">
    <source>
        <dbReference type="Proteomes" id="UP000604046"/>
    </source>
</evidence>
<protein>
    <submittedName>
        <fullName evidence="2">GIP protein</fullName>
    </submittedName>
</protein>
<dbReference type="EMBL" id="CAJNDS010002310">
    <property type="protein sequence ID" value="CAE7424600.1"/>
    <property type="molecule type" value="Genomic_DNA"/>
</dbReference>
<dbReference type="AlphaFoldDB" id="A0A812R6Q1"/>
<reference evidence="2" key="1">
    <citation type="submission" date="2021-02" db="EMBL/GenBank/DDBJ databases">
        <authorList>
            <person name="Dougan E. K."/>
            <person name="Rhodes N."/>
            <person name="Thang M."/>
            <person name="Chan C."/>
        </authorList>
    </citation>
    <scope>NUCLEOTIDE SEQUENCE</scope>
</reference>
<keyword evidence="3" id="KW-1185">Reference proteome</keyword>